<keyword evidence="2" id="KW-1185">Reference proteome</keyword>
<evidence type="ECO:0000313" key="1">
    <source>
        <dbReference type="EMBL" id="TWH72895.1"/>
    </source>
</evidence>
<comment type="caution">
    <text evidence="1">The sequence shown here is derived from an EMBL/GenBank/DDBJ whole genome shotgun (WGS) entry which is preliminary data.</text>
</comment>
<sequence>MFFTPLLANRGVDLSGSPSFPRAVAAPLAAVMDRSARILRRRTAPPLTNWLVSFTGRDRSYDNSAARTQLGYRPRVALAEGLAELRALQAPRPSRR</sequence>
<evidence type="ECO:0000313" key="2">
    <source>
        <dbReference type="Proteomes" id="UP000321490"/>
    </source>
</evidence>
<proteinExistence type="predicted"/>
<name>A0A562IQ82_9ACTN</name>
<gene>
    <name evidence="1" type="ORF">JD78_01418</name>
</gene>
<dbReference type="EMBL" id="VLKF01000001">
    <property type="protein sequence ID" value="TWH72895.1"/>
    <property type="molecule type" value="Genomic_DNA"/>
</dbReference>
<dbReference type="Proteomes" id="UP000321490">
    <property type="component" value="Unassembled WGS sequence"/>
</dbReference>
<organism evidence="1 2">
    <name type="scientific">Modestobacter roseus</name>
    <dbReference type="NCBI Taxonomy" id="1181884"/>
    <lineage>
        <taxon>Bacteria</taxon>
        <taxon>Bacillati</taxon>
        <taxon>Actinomycetota</taxon>
        <taxon>Actinomycetes</taxon>
        <taxon>Geodermatophilales</taxon>
        <taxon>Geodermatophilaceae</taxon>
        <taxon>Modestobacter</taxon>
    </lineage>
</organism>
<accession>A0A562IQ82</accession>
<dbReference type="Gene3D" id="3.40.50.720">
    <property type="entry name" value="NAD(P)-binding Rossmann-like Domain"/>
    <property type="match status" value="1"/>
</dbReference>
<evidence type="ECO:0008006" key="3">
    <source>
        <dbReference type="Google" id="ProtNLM"/>
    </source>
</evidence>
<protein>
    <recommendedName>
        <fullName evidence="3">Dihydroflavonol-4-reductase</fullName>
    </recommendedName>
</protein>
<dbReference type="RefSeq" id="WP_166521044.1">
    <property type="nucleotide sequence ID" value="NZ_JABGDC010000208.1"/>
</dbReference>
<dbReference type="AlphaFoldDB" id="A0A562IQ82"/>
<reference evidence="1 2" key="1">
    <citation type="submission" date="2019-07" db="EMBL/GenBank/DDBJ databases">
        <title>R&amp;d 2014.</title>
        <authorList>
            <person name="Klenk H.-P."/>
        </authorList>
    </citation>
    <scope>NUCLEOTIDE SEQUENCE [LARGE SCALE GENOMIC DNA]</scope>
    <source>
        <strain evidence="1 2">DSM 45764</strain>
    </source>
</reference>